<protein>
    <recommendedName>
        <fullName evidence="4">Glycosyltransferase</fullName>
    </recommendedName>
</protein>
<gene>
    <name evidence="3" type="ORF">EPICR_80095</name>
</gene>
<dbReference type="Gene3D" id="3.40.50.2000">
    <property type="entry name" value="Glycogen Phosphorylase B"/>
    <property type="match status" value="2"/>
</dbReference>
<organism evidence="3">
    <name type="scientific">uncultured Desulfobacteraceae bacterium</name>
    <dbReference type="NCBI Taxonomy" id="218296"/>
    <lineage>
        <taxon>Bacteria</taxon>
        <taxon>Pseudomonadati</taxon>
        <taxon>Thermodesulfobacteriota</taxon>
        <taxon>Desulfobacteria</taxon>
        <taxon>Desulfobacterales</taxon>
        <taxon>Desulfobacteraceae</taxon>
        <taxon>environmental samples</taxon>
    </lineage>
</organism>
<dbReference type="InterPro" id="IPR001296">
    <property type="entry name" value="Glyco_trans_1"/>
</dbReference>
<dbReference type="InterPro" id="IPR028098">
    <property type="entry name" value="Glyco_trans_4-like_N"/>
</dbReference>
<accession>A0A484HJN0</accession>
<evidence type="ECO:0000259" key="2">
    <source>
        <dbReference type="Pfam" id="PF13439"/>
    </source>
</evidence>
<dbReference type="Pfam" id="PF00534">
    <property type="entry name" value="Glycos_transf_1"/>
    <property type="match status" value="1"/>
</dbReference>
<evidence type="ECO:0008006" key="4">
    <source>
        <dbReference type="Google" id="ProtNLM"/>
    </source>
</evidence>
<sequence>MIQTILQVNQCDSRGGAANMALSLHRACRSAGLSAWMAVDEKTSDSSHVRRLDHNLFRHPLTKLWLKLFGRLEKSHPEWKHQWPFLHPLYWLAQPRGLHVRLAGCDEYDFPATWRALDLPPSRPDILHLHNLHGRYFDLRALPFLSRQVPVAITLHDMWLLTGGCAHSMDCRRWESGCGHCPYLSVSPHFPSDGTAYNRRIKRLIYQKSRLHVAAPSRWLMEKAKKSILAKSIATSRVIPNGVDQDIFRPGPQKEARQALGVPTDAVLLIAAAEDIRRNPFKDYAAIRAALEDVARRAPEKSILFAAIGQEAEPEQMGGVHIRFIPFERDPRIMARWYQSADICLHAAKADTFPTVILESLSCGTPVIATRVGGVPEQIKDGRDGFLVPKGDGAAMARRVLELIHSKSLRRDMGRNARERAKGEFSTKRMTDDYLAWYEEIGSNRNKGDESKHVPKK</sequence>
<name>A0A484HJN0_9BACT</name>
<dbReference type="Pfam" id="PF13439">
    <property type="entry name" value="Glyco_transf_4"/>
    <property type="match status" value="1"/>
</dbReference>
<feature type="domain" description="Glycosyltransferase subfamily 4-like N-terminal" evidence="2">
    <location>
        <begin position="115"/>
        <end position="246"/>
    </location>
</feature>
<evidence type="ECO:0000313" key="3">
    <source>
        <dbReference type="EMBL" id="VEN75402.1"/>
    </source>
</evidence>
<dbReference type="GO" id="GO:0016757">
    <property type="term" value="F:glycosyltransferase activity"/>
    <property type="evidence" value="ECO:0007669"/>
    <property type="project" value="InterPro"/>
</dbReference>
<proteinExistence type="predicted"/>
<dbReference type="PANTHER" id="PTHR12526">
    <property type="entry name" value="GLYCOSYLTRANSFERASE"/>
    <property type="match status" value="1"/>
</dbReference>
<evidence type="ECO:0000259" key="1">
    <source>
        <dbReference type="Pfam" id="PF00534"/>
    </source>
</evidence>
<feature type="domain" description="Glycosyl transferase family 1" evidence="1">
    <location>
        <begin position="320"/>
        <end position="420"/>
    </location>
</feature>
<dbReference type="SUPFAM" id="SSF53756">
    <property type="entry name" value="UDP-Glycosyltransferase/glycogen phosphorylase"/>
    <property type="match status" value="1"/>
</dbReference>
<dbReference type="EMBL" id="CAACVI010000051">
    <property type="protein sequence ID" value="VEN75402.1"/>
    <property type="molecule type" value="Genomic_DNA"/>
</dbReference>
<reference evidence="3" key="1">
    <citation type="submission" date="2019-01" db="EMBL/GenBank/DDBJ databases">
        <authorList>
            <consortium name="Genoscope - CEA"/>
            <person name="William W."/>
        </authorList>
    </citation>
    <scope>NUCLEOTIDE SEQUENCE</scope>
    <source>
        <strain evidence="3">CR-1</strain>
    </source>
</reference>
<dbReference type="AlphaFoldDB" id="A0A484HJN0"/>